<dbReference type="SMART" id="SM00267">
    <property type="entry name" value="GGDEF"/>
    <property type="match status" value="1"/>
</dbReference>
<comment type="caution">
    <text evidence="4">The sequence shown here is derived from an EMBL/GenBank/DDBJ whole genome shotgun (WGS) entry which is preliminary data.</text>
</comment>
<dbReference type="PANTHER" id="PTHR33121:SF79">
    <property type="entry name" value="CYCLIC DI-GMP PHOSPHODIESTERASE PDED-RELATED"/>
    <property type="match status" value="1"/>
</dbReference>
<reference evidence="5" key="1">
    <citation type="submission" date="2016-02" db="EMBL/GenBank/DDBJ databases">
        <authorList>
            <person name="Schultz-Johansen M."/>
            <person name="Glaring M.A."/>
            <person name="Bech P.K."/>
            <person name="Stougaard P."/>
        </authorList>
    </citation>
    <scope>NUCLEOTIDE SEQUENCE [LARGE SCALE GENOMIC DNA]</scope>
    <source>
        <strain evidence="5">S66</strain>
    </source>
</reference>
<organism evidence="4 5">
    <name type="scientific">Paraglaciecola hydrolytica</name>
    <dbReference type="NCBI Taxonomy" id="1799789"/>
    <lineage>
        <taxon>Bacteria</taxon>
        <taxon>Pseudomonadati</taxon>
        <taxon>Pseudomonadota</taxon>
        <taxon>Gammaproteobacteria</taxon>
        <taxon>Alteromonadales</taxon>
        <taxon>Alteromonadaceae</taxon>
        <taxon>Paraglaciecola</taxon>
    </lineage>
</organism>
<dbReference type="InterPro" id="IPR000160">
    <property type="entry name" value="GGDEF_dom"/>
</dbReference>
<keyword evidence="5" id="KW-1185">Reference proteome</keyword>
<dbReference type="InterPro" id="IPR050706">
    <property type="entry name" value="Cyclic-di-GMP_PDE-like"/>
</dbReference>
<dbReference type="STRING" id="1799789.AX660_17595"/>
<evidence type="ECO:0000313" key="5">
    <source>
        <dbReference type="Proteomes" id="UP000070299"/>
    </source>
</evidence>
<name>A0A135ZYY2_9ALTE</name>
<dbReference type="Pfam" id="PF00990">
    <property type="entry name" value="GGDEF"/>
    <property type="match status" value="1"/>
</dbReference>
<dbReference type="NCBIfam" id="TIGR00254">
    <property type="entry name" value="GGDEF"/>
    <property type="match status" value="1"/>
</dbReference>
<feature type="transmembrane region" description="Helical" evidence="1">
    <location>
        <begin position="7"/>
        <end position="25"/>
    </location>
</feature>
<keyword evidence="1" id="KW-0812">Transmembrane</keyword>
<dbReference type="InterPro" id="IPR035919">
    <property type="entry name" value="EAL_sf"/>
</dbReference>
<dbReference type="PROSITE" id="PS50887">
    <property type="entry name" value="GGDEF"/>
    <property type="match status" value="1"/>
</dbReference>
<dbReference type="Gene3D" id="3.30.70.270">
    <property type="match status" value="1"/>
</dbReference>
<feature type="transmembrane region" description="Helical" evidence="1">
    <location>
        <begin position="45"/>
        <end position="64"/>
    </location>
</feature>
<dbReference type="PANTHER" id="PTHR33121">
    <property type="entry name" value="CYCLIC DI-GMP PHOSPHODIESTERASE PDEF"/>
    <property type="match status" value="1"/>
</dbReference>
<dbReference type="InterPro" id="IPR043128">
    <property type="entry name" value="Rev_trsase/Diguanyl_cyclase"/>
</dbReference>
<feature type="domain" description="GGDEF" evidence="3">
    <location>
        <begin position="103"/>
        <end position="232"/>
    </location>
</feature>
<dbReference type="EMBL" id="LSNE01000007">
    <property type="protein sequence ID" value="KXI28192.1"/>
    <property type="molecule type" value="Genomic_DNA"/>
</dbReference>
<dbReference type="Pfam" id="PF00563">
    <property type="entry name" value="EAL"/>
    <property type="match status" value="1"/>
</dbReference>
<dbReference type="Proteomes" id="UP000070299">
    <property type="component" value="Unassembled WGS sequence"/>
</dbReference>
<evidence type="ECO:0000259" key="3">
    <source>
        <dbReference type="PROSITE" id="PS50887"/>
    </source>
</evidence>
<keyword evidence="1" id="KW-1133">Transmembrane helix</keyword>
<evidence type="ECO:0000313" key="4">
    <source>
        <dbReference type="EMBL" id="KXI28192.1"/>
    </source>
</evidence>
<dbReference type="Gene3D" id="3.20.20.450">
    <property type="entry name" value="EAL domain"/>
    <property type="match status" value="1"/>
</dbReference>
<dbReference type="CDD" id="cd01948">
    <property type="entry name" value="EAL"/>
    <property type="match status" value="1"/>
</dbReference>
<dbReference type="OrthoDB" id="9804951at2"/>
<accession>A0A135ZYY2</accession>
<evidence type="ECO:0000256" key="1">
    <source>
        <dbReference type="SAM" id="Phobius"/>
    </source>
</evidence>
<dbReference type="InterPro" id="IPR029787">
    <property type="entry name" value="Nucleotide_cyclase"/>
</dbReference>
<protein>
    <submittedName>
        <fullName evidence="4">Diguanylate phosphodiesterase</fullName>
    </submittedName>
</protein>
<gene>
    <name evidence="4" type="ORF">AX660_17595</name>
</gene>
<dbReference type="SMART" id="SM00052">
    <property type="entry name" value="EAL"/>
    <property type="match status" value="1"/>
</dbReference>
<evidence type="ECO:0000259" key="2">
    <source>
        <dbReference type="PROSITE" id="PS50883"/>
    </source>
</evidence>
<dbReference type="PROSITE" id="PS50883">
    <property type="entry name" value="EAL"/>
    <property type="match status" value="1"/>
</dbReference>
<dbReference type="SUPFAM" id="SSF55073">
    <property type="entry name" value="Nucleotide cyclase"/>
    <property type="match status" value="1"/>
</dbReference>
<dbReference type="SUPFAM" id="SSF141868">
    <property type="entry name" value="EAL domain-like"/>
    <property type="match status" value="1"/>
</dbReference>
<keyword evidence="1" id="KW-0472">Membrane</keyword>
<dbReference type="RefSeq" id="WP_068378251.1">
    <property type="nucleotide sequence ID" value="NZ_LSNE01000007.1"/>
</dbReference>
<feature type="domain" description="EAL" evidence="2">
    <location>
        <begin position="241"/>
        <end position="493"/>
    </location>
</feature>
<dbReference type="InterPro" id="IPR001633">
    <property type="entry name" value="EAL_dom"/>
</dbReference>
<proteinExistence type="predicted"/>
<dbReference type="GO" id="GO:0071111">
    <property type="term" value="F:cyclic-guanylate-specific phosphodiesterase activity"/>
    <property type="evidence" value="ECO:0007669"/>
    <property type="project" value="InterPro"/>
</dbReference>
<dbReference type="CDD" id="cd01949">
    <property type="entry name" value="GGDEF"/>
    <property type="match status" value="1"/>
</dbReference>
<sequence length="493" mass="54746">MNNSTTSALRVALIYVIFAAAWILFSDSIVEAVFGDQDLIAEIQTYKGLAFVIITALMLFTLVLRNNYALDRANDTDALTGLYNINLFIRSLDLKIKELKPNERLVLGYLDIDDFRMINESIGFERADELLKDLALHFEQATLHGSVVARMQADQFASFNSFGENLDMEAHVRGIQIIFDQRCRHFGINATCSLGIALYPIDGRTPKELMVAATDALGIAKETKNAIQFHDKAMTEKALQRRQMIIDLQKAISSEQLTVVYQPKYTLSDQVASGVEVLVRWNHGQHGFISPDIFIPLAEENGLSSAISKLVVKKSSQELGQSGLLGNKIKHVAVNVSATEFNNADKMYKLTQFILTQSTLATCMRIEITETATLNDMKKSLSIISNLQASGLTFSVDDFGTGYTSLAMLKDLTVDEIKIDRSFVSEIEHDPRSRTIVNAIIAMAKSFNINVVAEGVETAEQLQALKAMGCQEAQGYYLGRPMPIKDLVLHLQN</sequence>
<dbReference type="AlphaFoldDB" id="A0A135ZYY2"/>